<accession>A0AAV2NCB6</accession>
<evidence type="ECO:0000256" key="4">
    <source>
        <dbReference type="ARBA" id="ARBA00022679"/>
    </source>
</evidence>
<dbReference type="GO" id="GO:0046872">
    <property type="term" value="F:metal ion binding"/>
    <property type="evidence" value="ECO:0007669"/>
    <property type="project" value="UniProtKB-KW"/>
</dbReference>
<dbReference type="GO" id="GO:0016779">
    <property type="term" value="F:nucleotidyltransferase activity"/>
    <property type="evidence" value="ECO:0007669"/>
    <property type="project" value="UniProtKB-KW"/>
</dbReference>
<evidence type="ECO:0000256" key="3">
    <source>
        <dbReference type="ARBA" id="ARBA00008307"/>
    </source>
</evidence>
<comment type="cofactor">
    <cofactor evidence="1">
        <name>Mn(2+)</name>
        <dbReference type="ChEBI" id="CHEBI:29035"/>
    </cofactor>
</comment>
<evidence type="ECO:0000256" key="7">
    <source>
        <dbReference type="ARBA" id="ARBA00022741"/>
    </source>
</evidence>
<dbReference type="AlphaFoldDB" id="A0AAV2NCB6"/>
<gene>
    <name evidence="14" type="ORF">LPLAT_LOCUS3654</name>
</gene>
<dbReference type="Proteomes" id="UP001497644">
    <property type="component" value="Chromosome 13"/>
</dbReference>
<evidence type="ECO:0000256" key="8">
    <source>
        <dbReference type="ARBA" id="ARBA00022840"/>
    </source>
</evidence>
<organism evidence="14 15">
    <name type="scientific">Lasius platythorax</name>
    <dbReference type="NCBI Taxonomy" id="488582"/>
    <lineage>
        <taxon>Eukaryota</taxon>
        <taxon>Metazoa</taxon>
        <taxon>Ecdysozoa</taxon>
        <taxon>Arthropoda</taxon>
        <taxon>Hexapoda</taxon>
        <taxon>Insecta</taxon>
        <taxon>Pterygota</taxon>
        <taxon>Neoptera</taxon>
        <taxon>Endopterygota</taxon>
        <taxon>Hymenoptera</taxon>
        <taxon>Apocrita</taxon>
        <taxon>Aculeata</taxon>
        <taxon>Formicoidea</taxon>
        <taxon>Formicidae</taxon>
        <taxon>Formicinae</taxon>
        <taxon>Lasius</taxon>
        <taxon>Lasius</taxon>
    </lineage>
</organism>
<evidence type="ECO:0000259" key="12">
    <source>
        <dbReference type="Pfam" id="PF03281"/>
    </source>
</evidence>
<evidence type="ECO:0000256" key="11">
    <source>
        <dbReference type="ARBA" id="ARBA00023211"/>
    </source>
</evidence>
<evidence type="ECO:0000313" key="14">
    <source>
        <dbReference type="EMBL" id="CAL1677664.1"/>
    </source>
</evidence>
<evidence type="ECO:0000313" key="15">
    <source>
        <dbReference type="Proteomes" id="UP001497644"/>
    </source>
</evidence>
<keyword evidence="11" id="KW-0464">Manganese</keyword>
<dbReference type="EMBL" id="OZ034836">
    <property type="protein sequence ID" value="CAL1677664.1"/>
    <property type="molecule type" value="Genomic_DNA"/>
</dbReference>
<dbReference type="SMART" id="SM01265">
    <property type="entry name" value="Mab-21"/>
    <property type="match status" value="1"/>
</dbReference>
<name>A0AAV2NCB6_9HYME</name>
<keyword evidence="9" id="KW-0460">Magnesium</keyword>
<keyword evidence="5" id="KW-0548">Nucleotidyltransferase</keyword>
<comment type="similarity">
    <text evidence="3">Belongs to the mab-21 family.</text>
</comment>
<evidence type="ECO:0000256" key="1">
    <source>
        <dbReference type="ARBA" id="ARBA00001936"/>
    </source>
</evidence>
<evidence type="ECO:0000256" key="10">
    <source>
        <dbReference type="ARBA" id="ARBA00023134"/>
    </source>
</evidence>
<sequence>MQTANIECYLDNDSIFQNINKKFISLDFEDMKNNNRHLAEVFNELIEAMKRQSPLFSKTFQRIVYVGSYFKKTRVGEPEEYDLNFVINLPFKERDMEFISDCPGFIKIRTTWRDRDMSFNTLNLEREALKELESFIDHESYLNQDKFRTWMEGILSKVAYESSKSNQIKLSDHILITVKKAGPAFTLKISGKRIDIDVVPVLAFSTRNLPPKCSNKEFLEGCKSPDSRYWSVVPKPLNNSANFNDSTYRYWRLCFYEFEKDILAEHGRTKPIIRLLKKLRDTQNWNNIASYYIETLCLNELDTFWILKRKSFTFLFFTMLQKLREAFRKGSITYFWDEDLNLLENIGWFEMKCMEGRIDRIIKKIEKTIEINKYAIAEWILNEDELNHLQFIDRASSDRSILYESSESESSESEPEPANQWRCVIV</sequence>
<evidence type="ECO:0000256" key="2">
    <source>
        <dbReference type="ARBA" id="ARBA00001946"/>
    </source>
</evidence>
<dbReference type="InterPro" id="IPR024810">
    <property type="entry name" value="MAB21L/cGLR"/>
</dbReference>
<feature type="domain" description="Mab-21-like HhH/H2TH-like" evidence="13">
    <location>
        <begin position="269"/>
        <end position="347"/>
    </location>
</feature>
<evidence type="ECO:0000256" key="6">
    <source>
        <dbReference type="ARBA" id="ARBA00022723"/>
    </source>
</evidence>
<dbReference type="Pfam" id="PF03281">
    <property type="entry name" value="Mab-21"/>
    <property type="match status" value="1"/>
</dbReference>
<keyword evidence="7" id="KW-0547">Nucleotide-binding</keyword>
<dbReference type="InterPro" id="IPR046903">
    <property type="entry name" value="Mab-21-like_nuc_Trfase"/>
</dbReference>
<keyword evidence="10" id="KW-0342">GTP-binding</keyword>
<dbReference type="PANTHER" id="PTHR10656">
    <property type="entry name" value="CELL FATE DETERMINING PROTEIN MAB21-RELATED"/>
    <property type="match status" value="1"/>
</dbReference>
<dbReference type="Gene3D" id="1.10.1410.40">
    <property type="match status" value="1"/>
</dbReference>
<proteinExistence type="inferred from homology"/>
<dbReference type="PANTHER" id="PTHR10656:SF42">
    <property type="entry name" value="CYCLIC GMP-AMP SYNTHASE-LIKE PROTEIN-RELATED"/>
    <property type="match status" value="1"/>
</dbReference>
<feature type="domain" description="Mab-21-like nucleotidyltransferase" evidence="12">
    <location>
        <begin position="69"/>
        <end position="264"/>
    </location>
</feature>
<dbReference type="Pfam" id="PF20266">
    <property type="entry name" value="Mab-21_C"/>
    <property type="match status" value="1"/>
</dbReference>
<keyword evidence="8" id="KW-0067">ATP-binding</keyword>
<keyword evidence="4" id="KW-0808">Transferase</keyword>
<evidence type="ECO:0000256" key="5">
    <source>
        <dbReference type="ARBA" id="ARBA00022695"/>
    </source>
</evidence>
<dbReference type="GO" id="GO:0005524">
    <property type="term" value="F:ATP binding"/>
    <property type="evidence" value="ECO:0007669"/>
    <property type="project" value="UniProtKB-KW"/>
</dbReference>
<comment type="cofactor">
    <cofactor evidence="2">
        <name>Mg(2+)</name>
        <dbReference type="ChEBI" id="CHEBI:18420"/>
    </cofactor>
</comment>
<dbReference type="Gene3D" id="3.30.460.90">
    <property type="match status" value="1"/>
</dbReference>
<keyword evidence="6" id="KW-0479">Metal-binding</keyword>
<keyword evidence="15" id="KW-1185">Reference proteome</keyword>
<reference evidence="14" key="1">
    <citation type="submission" date="2024-04" db="EMBL/GenBank/DDBJ databases">
        <authorList>
            <consortium name="Molecular Ecology Group"/>
        </authorList>
    </citation>
    <scope>NUCLEOTIDE SEQUENCE</scope>
</reference>
<evidence type="ECO:0008006" key="16">
    <source>
        <dbReference type="Google" id="ProtNLM"/>
    </source>
</evidence>
<dbReference type="GO" id="GO:0005525">
    <property type="term" value="F:GTP binding"/>
    <property type="evidence" value="ECO:0007669"/>
    <property type="project" value="UniProtKB-KW"/>
</dbReference>
<protein>
    <recommendedName>
        <fullName evidence="16">Mab-21-like nucleotidyltransferase domain-containing protein</fullName>
    </recommendedName>
</protein>
<evidence type="ECO:0000256" key="9">
    <source>
        <dbReference type="ARBA" id="ARBA00022842"/>
    </source>
</evidence>
<dbReference type="InterPro" id="IPR046906">
    <property type="entry name" value="Mab-21_HhH/H2TH-like"/>
</dbReference>
<evidence type="ECO:0000259" key="13">
    <source>
        <dbReference type="Pfam" id="PF20266"/>
    </source>
</evidence>